<reference evidence="2" key="1">
    <citation type="submission" date="2022-11" db="UniProtKB">
        <authorList>
            <consortium name="WormBaseParasite"/>
        </authorList>
    </citation>
    <scope>IDENTIFICATION</scope>
</reference>
<sequence>MMNESIKPCHTSPRGTAWYRAAPREAAFSIHTNDCVAGGRLCRLANCSGWPTVAAGRLWHRLAPCGAAHGERTVNLPLTYSNSGFNRTYAKDAKIDPLVMLGKKGKCDLASKLRHARIASGKWDGLRTFHPGDE</sequence>
<accession>A0A915JRE1</accession>
<dbReference type="WBParaSite" id="nRc.2.0.1.t28845-RA">
    <property type="protein sequence ID" value="nRc.2.0.1.t28845-RA"/>
    <property type="gene ID" value="nRc.2.0.1.g28845"/>
</dbReference>
<evidence type="ECO:0000313" key="1">
    <source>
        <dbReference type="Proteomes" id="UP000887565"/>
    </source>
</evidence>
<keyword evidence="1" id="KW-1185">Reference proteome</keyword>
<evidence type="ECO:0000313" key="2">
    <source>
        <dbReference type="WBParaSite" id="nRc.2.0.1.t28845-RA"/>
    </source>
</evidence>
<name>A0A915JRE1_ROMCU</name>
<dbReference type="AlphaFoldDB" id="A0A915JRE1"/>
<protein>
    <submittedName>
        <fullName evidence="2">Uncharacterized protein</fullName>
    </submittedName>
</protein>
<organism evidence="1 2">
    <name type="scientific">Romanomermis culicivorax</name>
    <name type="common">Nematode worm</name>
    <dbReference type="NCBI Taxonomy" id="13658"/>
    <lineage>
        <taxon>Eukaryota</taxon>
        <taxon>Metazoa</taxon>
        <taxon>Ecdysozoa</taxon>
        <taxon>Nematoda</taxon>
        <taxon>Enoplea</taxon>
        <taxon>Dorylaimia</taxon>
        <taxon>Mermithida</taxon>
        <taxon>Mermithoidea</taxon>
        <taxon>Mermithidae</taxon>
        <taxon>Romanomermis</taxon>
    </lineage>
</organism>
<dbReference type="Proteomes" id="UP000887565">
    <property type="component" value="Unplaced"/>
</dbReference>
<proteinExistence type="predicted"/>